<reference evidence="1 2" key="1">
    <citation type="journal article" date="2015" name="Int. J. Syst. Evol. Microbiol.">
        <title>Erythrobacter atlanticus sp. nov., a bacterium from ocean sediment able to degrade polycyclic aromatic hydrocarbons.</title>
        <authorList>
            <person name="Zhuang L."/>
            <person name="Liu Y."/>
            <person name="Wang L."/>
            <person name="Wang W."/>
            <person name="Shao Z."/>
        </authorList>
    </citation>
    <scope>NUCLEOTIDE SEQUENCE [LARGE SCALE GENOMIC DNA]</scope>
    <source>
        <strain evidence="2">s21-N3</strain>
    </source>
</reference>
<sequence>MTELQELAQLKKAGEYSAVFSRLERAHIISYYSTLHDVLVHFAMLRWARCRHNDRELAGQVLRLIGPATKLAIGWVPAGNTGGTHFSPIKPMPDDLAAINAARR</sequence>
<proteinExistence type="predicted"/>
<keyword evidence="2" id="KW-1185">Reference proteome</keyword>
<evidence type="ECO:0000313" key="2">
    <source>
        <dbReference type="Proteomes" id="UP000059113"/>
    </source>
</evidence>
<evidence type="ECO:0000313" key="1">
    <source>
        <dbReference type="EMBL" id="AKQ43287.2"/>
    </source>
</evidence>
<protein>
    <recommendedName>
        <fullName evidence="3">DUF3703 domain-containing protein</fullName>
    </recommendedName>
</protein>
<accession>A0A0H4VF17</accession>
<dbReference type="EMBL" id="CP011310">
    <property type="protein sequence ID" value="AKQ43287.2"/>
    <property type="molecule type" value="Genomic_DNA"/>
</dbReference>
<gene>
    <name evidence="1" type="ORF">CP97_08025</name>
</gene>
<evidence type="ECO:0008006" key="3">
    <source>
        <dbReference type="Google" id="ProtNLM"/>
    </source>
</evidence>
<name>A0A0H4VF17_9SPHN</name>
<dbReference type="STRING" id="1648404.CP97_08025"/>
<dbReference type="KEGG" id="ery:CP97_08025"/>
<dbReference type="Pfam" id="PF12487">
    <property type="entry name" value="DUF3703"/>
    <property type="match status" value="1"/>
</dbReference>
<dbReference type="InterPro" id="IPR022172">
    <property type="entry name" value="DUF3703"/>
</dbReference>
<dbReference type="Proteomes" id="UP000059113">
    <property type="component" value="Chromosome"/>
</dbReference>
<reference evidence="2" key="2">
    <citation type="submission" date="2015-04" db="EMBL/GenBank/DDBJ databases">
        <title>The complete genome sequence of Erythrobacter sp. s21-N3.</title>
        <authorList>
            <person name="Zhuang L."/>
            <person name="Liu Y."/>
            <person name="Shao Z."/>
        </authorList>
    </citation>
    <scope>NUCLEOTIDE SEQUENCE [LARGE SCALE GENOMIC DNA]</scope>
    <source>
        <strain evidence="2">s21-N3</strain>
    </source>
</reference>
<organism evidence="1 2">
    <name type="scientific">Aurantiacibacter atlanticus</name>
    <dbReference type="NCBI Taxonomy" id="1648404"/>
    <lineage>
        <taxon>Bacteria</taxon>
        <taxon>Pseudomonadati</taxon>
        <taxon>Pseudomonadota</taxon>
        <taxon>Alphaproteobacteria</taxon>
        <taxon>Sphingomonadales</taxon>
        <taxon>Erythrobacteraceae</taxon>
        <taxon>Aurantiacibacter</taxon>
    </lineage>
</organism>
<dbReference type="RefSeq" id="WP_227819555.1">
    <property type="nucleotide sequence ID" value="NZ_CP011310.1"/>
</dbReference>
<dbReference type="AlphaFoldDB" id="A0A0H4VF17"/>